<evidence type="ECO:0000313" key="1">
    <source>
        <dbReference type="EMBL" id="KAI0048500.1"/>
    </source>
</evidence>
<evidence type="ECO:0000313" key="2">
    <source>
        <dbReference type="Proteomes" id="UP000814033"/>
    </source>
</evidence>
<name>A0ACB8RWS7_9AGAM</name>
<dbReference type="Proteomes" id="UP000814033">
    <property type="component" value="Unassembled WGS sequence"/>
</dbReference>
<organism evidence="1 2">
    <name type="scientific">Auriscalpium vulgare</name>
    <dbReference type="NCBI Taxonomy" id="40419"/>
    <lineage>
        <taxon>Eukaryota</taxon>
        <taxon>Fungi</taxon>
        <taxon>Dikarya</taxon>
        <taxon>Basidiomycota</taxon>
        <taxon>Agaricomycotina</taxon>
        <taxon>Agaricomycetes</taxon>
        <taxon>Russulales</taxon>
        <taxon>Auriscalpiaceae</taxon>
        <taxon>Auriscalpium</taxon>
    </lineage>
</organism>
<dbReference type="EMBL" id="MU275886">
    <property type="protein sequence ID" value="KAI0048500.1"/>
    <property type="molecule type" value="Genomic_DNA"/>
</dbReference>
<sequence length="217" mass="24465">MTLKLFGNLISTNTQRVAVVAREAGVPYELVEVNFLQAENKTPEFVKHNPFGLIPYIRDEDGFELYESRAICRYIAALDRAAGPTLVPTERKADSLFEQAVSSEQSHFDPLATELAKEKIILPRRGFPPSEARISELVKQMRATLAVYDAILEKQKYLAGDDITLADLFHLSYGAVLVQSGLGLIEERPNVHRWWKDISSRPAWLAVQSDYNARFGQ</sequence>
<reference evidence="1" key="2">
    <citation type="journal article" date="2022" name="New Phytol.">
        <title>Evolutionary transition to the ectomycorrhizal habit in the genomes of a hyperdiverse lineage of mushroom-forming fungi.</title>
        <authorList>
            <person name="Looney B."/>
            <person name="Miyauchi S."/>
            <person name="Morin E."/>
            <person name="Drula E."/>
            <person name="Courty P.E."/>
            <person name="Kohler A."/>
            <person name="Kuo A."/>
            <person name="LaButti K."/>
            <person name="Pangilinan J."/>
            <person name="Lipzen A."/>
            <person name="Riley R."/>
            <person name="Andreopoulos W."/>
            <person name="He G."/>
            <person name="Johnson J."/>
            <person name="Nolan M."/>
            <person name="Tritt A."/>
            <person name="Barry K.W."/>
            <person name="Grigoriev I.V."/>
            <person name="Nagy L.G."/>
            <person name="Hibbett D."/>
            <person name="Henrissat B."/>
            <person name="Matheny P.B."/>
            <person name="Labbe J."/>
            <person name="Martin F.M."/>
        </authorList>
    </citation>
    <scope>NUCLEOTIDE SEQUENCE</scope>
    <source>
        <strain evidence="1">FP105234-sp</strain>
    </source>
</reference>
<keyword evidence="2" id="KW-1185">Reference proteome</keyword>
<accession>A0ACB8RWS7</accession>
<gene>
    <name evidence="1" type="ORF">FA95DRAFT_1517418</name>
</gene>
<comment type="caution">
    <text evidence="1">The sequence shown here is derived from an EMBL/GenBank/DDBJ whole genome shotgun (WGS) entry which is preliminary data.</text>
</comment>
<protein>
    <submittedName>
        <fullName evidence="1">Glutathione S-transferase</fullName>
    </submittedName>
</protein>
<reference evidence="1" key="1">
    <citation type="submission" date="2021-02" db="EMBL/GenBank/DDBJ databases">
        <authorList>
            <consortium name="DOE Joint Genome Institute"/>
            <person name="Ahrendt S."/>
            <person name="Looney B.P."/>
            <person name="Miyauchi S."/>
            <person name="Morin E."/>
            <person name="Drula E."/>
            <person name="Courty P.E."/>
            <person name="Chicoki N."/>
            <person name="Fauchery L."/>
            <person name="Kohler A."/>
            <person name="Kuo A."/>
            <person name="Labutti K."/>
            <person name="Pangilinan J."/>
            <person name="Lipzen A."/>
            <person name="Riley R."/>
            <person name="Andreopoulos W."/>
            <person name="He G."/>
            <person name="Johnson J."/>
            <person name="Barry K.W."/>
            <person name="Grigoriev I.V."/>
            <person name="Nagy L."/>
            <person name="Hibbett D."/>
            <person name="Henrissat B."/>
            <person name="Matheny P.B."/>
            <person name="Labbe J."/>
            <person name="Martin F."/>
        </authorList>
    </citation>
    <scope>NUCLEOTIDE SEQUENCE</scope>
    <source>
        <strain evidence="1">FP105234-sp</strain>
    </source>
</reference>
<proteinExistence type="predicted"/>